<dbReference type="PANTHER" id="PTHR33507">
    <property type="entry name" value="INNER MEMBRANE PROTEIN YBBJ"/>
    <property type="match status" value="1"/>
</dbReference>
<evidence type="ECO:0000256" key="5">
    <source>
        <dbReference type="SAM" id="Phobius"/>
    </source>
</evidence>
<comment type="subcellular location">
    <subcellularLocation>
        <location evidence="1">Membrane</location>
        <topology evidence="1">Multi-pass membrane protein</topology>
    </subcellularLocation>
</comment>
<evidence type="ECO:0000256" key="1">
    <source>
        <dbReference type="ARBA" id="ARBA00004141"/>
    </source>
</evidence>
<evidence type="ECO:0000259" key="7">
    <source>
        <dbReference type="Pfam" id="PF24961"/>
    </source>
</evidence>
<dbReference type="AlphaFoldDB" id="A0A9X4H5U9"/>
<dbReference type="InterPro" id="IPR012340">
    <property type="entry name" value="NA-bd_OB-fold"/>
</dbReference>
<keyword evidence="2 5" id="KW-0812">Transmembrane</keyword>
<evidence type="ECO:0000259" key="6">
    <source>
        <dbReference type="Pfam" id="PF01957"/>
    </source>
</evidence>
<comment type="caution">
    <text evidence="8">The sequence shown here is derived from an EMBL/GenBank/DDBJ whole genome shotgun (WGS) entry which is preliminary data.</text>
</comment>
<gene>
    <name evidence="8" type="ORF">L7E55_08560</name>
</gene>
<dbReference type="InterPro" id="IPR056739">
    <property type="entry name" value="NfeD_membrane"/>
</dbReference>
<name>A0A9X4H5U9_9FIRM</name>
<dbReference type="Pfam" id="PF01957">
    <property type="entry name" value="NfeD"/>
    <property type="match status" value="1"/>
</dbReference>
<dbReference type="SUPFAM" id="SSF141322">
    <property type="entry name" value="NfeD domain-like"/>
    <property type="match status" value="1"/>
</dbReference>
<dbReference type="RefSeq" id="WP_277443730.1">
    <property type="nucleotide sequence ID" value="NZ_JAKOAV010000013.1"/>
</dbReference>
<keyword evidence="9" id="KW-1185">Reference proteome</keyword>
<dbReference type="Gene3D" id="2.40.50.140">
    <property type="entry name" value="Nucleic acid-binding proteins"/>
    <property type="match status" value="1"/>
</dbReference>
<dbReference type="InterPro" id="IPR052165">
    <property type="entry name" value="Membrane_assoc_protease"/>
</dbReference>
<feature type="transmembrane region" description="Helical" evidence="5">
    <location>
        <begin position="30"/>
        <end position="51"/>
    </location>
</feature>
<evidence type="ECO:0008006" key="10">
    <source>
        <dbReference type="Google" id="ProtNLM"/>
    </source>
</evidence>
<evidence type="ECO:0000313" key="9">
    <source>
        <dbReference type="Proteomes" id="UP001154312"/>
    </source>
</evidence>
<protein>
    <recommendedName>
        <fullName evidence="10">NfeD-like C-terminal domain-containing protein</fullName>
    </recommendedName>
</protein>
<evidence type="ECO:0000313" key="8">
    <source>
        <dbReference type="EMBL" id="MDF9408408.1"/>
    </source>
</evidence>
<reference evidence="8" key="1">
    <citation type="submission" date="2022-02" db="EMBL/GenBank/DDBJ databases">
        <authorList>
            <person name="Leng L."/>
        </authorList>
    </citation>
    <scope>NUCLEOTIDE SEQUENCE</scope>
    <source>
        <strain evidence="8">JI</strain>
    </source>
</reference>
<sequence length="165" mass="17628">MSPALIDWLAVLAFLLGIIAFLLEIFIFPGFGVAGITGIILVGWGVLLIAVDVTQATAALVLAIVATVVILIVGLRMASRYNMWYKLTLQNKQHNNEGYVAPAPELSLYAGKEGVALTPLRPAGSAEVDGRRLDVVTEGEFIPKGTRVKVAKVEGTRVVVKEITS</sequence>
<feature type="domain" description="NfeD integral membrane" evidence="7">
    <location>
        <begin position="7"/>
        <end position="73"/>
    </location>
</feature>
<evidence type="ECO:0000256" key="4">
    <source>
        <dbReference type="ARBA" id="ARBA00023136"/>
    </source>
</evidence>
<dbReference type="Pfam" id="PF24961">
    <property type="entry name" value="NfeD_membrane"/>
    <property type="match status" value="1"/>
</dbReference>
<proteinExistence type="predicted"/>
<dbReference type="GO" id="GO:0005886">
    <property type="term" value="C:plasma membrane"/>
    <property type="evidence" value="ECO:0007669"/>
    <property type="project" value="TreeGrafter"/>
</dbReference>
<dbReference type="EMBL" id="JAKOAV010000013">
    <property type="protein sequence ID" value="MDF9408408.1"/>
    <property type="molecule type" value="Genomic_DNA"/>
</dbReference>
<feature type="domain" description="NfeD-like C-terminal" evidence="6">
    <location>
        <begin position="109"/>
        <end position="161"/>
    </location>
</feature>
<feature type="transmembrane region" description="Helical" evidence="5">
    <location>
        <begin position="6"/>
        <end position="23"/>
    </location>
</feature>
<dbReference type="Proteomes" id="UP001154312">
    <property type="component" value="Unassembled WGS sequence"/>
</dbReference>
<evidence type="ECO:0000256" key="2">
    <source>
        <dbReference type="ARBA" id="ARBA00022692"/>
    </source>
</evidence>
<dbReference type="InterPro" id="IPR002810">
    <property type="entry name" value="NfeD-like_C"/>
</dbReference>
<evidence type="ECO:0000256" key="3">
    <source>
        <dbReference type="ARBA" id="ARBA00022989"/>
    </source>
</evidence>
<keyword evidence="4 5" id="KW-0472">Membrane</keyword>
<dbReference type="PANTHER" id="PTHR33507:SF3">
    <property type="entry name" value="INNER MEMBRANE PROTEIN YBBJ"/>
    <property type="match status" value="1"/>
</dbReference>
<keyword evidence="3 5" id="KW-1133">Transmembrane helix</keyword>
<accession>A0A9X4H5U9</accession>
<organism evidence="8 9">
    <name type="scientific">Pelotomaculum isophthalicicum JI</name>
    <dbReference type="NCBI Taxonomy" id="947010"/>
    <lineage>
        <taxon>Bacteria</taxon>
        <taxon>Bacillati</taxon>
        <taxon>Bacillota</taxon>
        <taxon>Clostridia</taxon>
        <taxon>Eubacteriales</taxon>
        <taxon>Desulfotomaculaceae</taxon>
        <taxon>Pelotomaculum</taxon>
    </lineage>
</organism>
<feature type="transmembrane region" description="Helical" evidence="5">
    <location>
        <begin position="57"/>
        <end position="78"/>
    </location>
</feature>